<dbReference type="Pfam" id="PF11255">
    <property type="entry name" value="DUF3054"/>
    <property type="match status" value="1"/>
</dbReference>
<dbReference type="AlphaFoldDB" id="A0A1X7L8E3"/>
<feature type="transmembrane region" description="Helical" evidence="1">
    <location>
        <begin position="88"/>
        <end position="110"/>
    </location>
</feature>
<name>A0A1X7L8E3_9MICO</name>
<reference evidence="3" key="1">
    <citation type="submission" date="2017-04" db="EMBL/GenBank/DDBJ databases">
        <authorList>
            <person name="Varghese N."/>
            <person name="Submissions S."/>
        </authorList>
    </citation>
    <scope>NUCLEOTIDE SEQUENCE [LARGE SCALE GENOMIC DNA]</scope>
    <source>
        <strain evidence="3">VKM Ac-2510</strain>
    </source>
</reference>
<keyword evidence="1" id="KW-0472">Membrane</keyword>
<gene>
    <name evidence="2" type="ORF">SAMN06296010_3473</name>
</gene>
<dbReference type="STRING" id="150121.SAMN06296010_3473"/>
<keyword evidence="3" id="KW-1185">Reference proteome</keyword>
<dbReference type="EMBL" id="FXAY01000008">
    <property type="protein sequence ID" value="SMG50005.1"/>
    <property type="molecule type" value="Genomic_DNA"/>
</dbReference>
<feature type="transmembrane region" description="Helical" evidence="1">
    <location>
        <begin position="63"/>
        <end position="82"/>
    </location>
</feature>
<accession>A0A1X7L8E3</accession>
<evidence type="ECO:0000256" key="1">
    <source>
        <dbReference type="SAM" id="Phobius"/>
    </source>
</evidence>
<evidence type="ECO:0000313" key="2">
    <source>
        <dbReference type="EMBL" id="SMG50005.1"/>
    </source>
</evidence>
<dbReference type="OrthoDB" id="3698172at2"/>
<organism evidence="2 3">
    <name type="scientific">Agreia pratensis</name>
    <dbReference type="NCBI Taxonomy" id="150121"/>
    <lineage>
        <taxon>Bacteria</taxon>
        <taxon>Bacillati</taxon>
        <taxon>Actinomycetota</taxon>
        <taxon>Actinomycetes</taxon>
        <taxon>Micrococcales</taxon>
        <taxon>Microbacteriaceae</taxon>
        <taxon>Agreia</taxon>
    </lineage>
</organism>
<dbReference type="Proteomes" id="UP000193244">
    <property type="component" value="Unassembled WGS sequence"/>
</dbReference>
<evidence type="ECO:0008006" key="4">
    <source>
        <dbReference type="Google" id="ProtNLM"/>
    </source>
</evidence>
<protein>
    <recommendedName>
        <fullName evidence="4">DUF3054 domain-containing protein</fullName>
    </recommendedName>
</protein>
<sequence length="120" mass="12750">MIVALAGAADLVLVLVFVLIGRGSHDEGFTILGSLNTAWPFVVGLAIGWLVTRAWRFPRGVTYPGVVIWASTAVIGVALRAISGQGIAVSFMIVTAIVLAVFLLGWRLIAAAVSRRRAHR</sequence>
<dbReference type="InterPro" id="IPR021414">
    <property type="entry name" value="DUF3054"/>
</dbReference>
<feature type="transmembrane region" description="Helical" evidence="1">
    <location>
        <begin position="33"/>
        <end position="51"/>
    </location>
</feature>
<keyword evidence="1" id="KW-1133">Transmembrane helix</keyword>
<evidence type="ECO:0000313" key="3">
    <source>
        <dbReference type="Proteomes" id="UP000193244"/>
    </source>
</evidence>
<keyword evidence="1" id="KW-0812">Transmembrane</keyword>
<proteinExistence type="predicted"/>